<dbReference type="InterPro" id="IPR036412">
    <property type="entry name" value="HAD-like_sf"/>
</dbReference>
<dbReference type="Gene3D" id="1.10.150.240">
    <property type="entry name" value="Putative phosphatase, domain 2"/>
    <property type="match status" value="1"/>
</dbReference>
<dbReference type="AlphaFoldDB" id="A0A561WJS6"/>
<gene>
    <name evidence="1" type="ORF">FHX34_102689</name>
</gene>
<dbReference type="Proteomes" id="UP000320239">
    <property type="component" value="Unassembled WGS sequence"/>
</dbReference>
<dbReference type="InterPro" id="IPR006439">
    <property type="entry name" value="HAD-SF_hydro_IA"/>
</dbReference>
<dbReference type="SUPFAM" id="SSF56784">
    <property type="entry name" value="HAD-like"/>
    <property type="match status" value="1"/>
</dbReference>
<dbReference type="InterPro" id="IPR051806">
    <property type="entry name" value="HAD-like_SPP"/>
</dbReference>
<keyword evidence="2" id="KW-1185">Reference proteome</keyword>
<accession>A0A561WJS6</accession>
<proteinExistence type="predicted"/>
<comment type="caution">
    <text evidence="1">The sequence shown here is derived from an EMBL/GenBank/DDBJ whole genome shotgun (WGS) entry which is preliminary data.</text>
</comment>
<organism evidence="1 2">
    <name type="scientific">Actinoplanes teichomyceticus</name>
    <dbReference type="NCBI Taxonomy" id="1867"/>
    <lineage>
        <taxon>Bacteria</taxon>
        <taxon>Bacillati</taxon>
        <taxon>Actinomycetota</taxon>
        <taxon>Actinomycetes</taxon>
        <taxon>Micromonosporales</taxon>
        <taxon>Micromonosporaceae</taxon>
        <taxon>Actinoplanes</taxon>
    </lineage>
</organism>
<reference evidence="1 2" key="1">
    <citation type="submission" date="2019-06" db="EMBL/GenBank/DDBJ databases">
        <title>Sequencing the genomes of 1000 actinobacteria strains.</title>
        <authorList>
            <person name="Klenk H.-P."/>
        </authorList>
    </citation>
    <scope>NUCLEOTIDE SEQUENCE [LARGE SCALE GENOMIC DNA]</scope>
    <source>
        <strain evidence="1 2">DSM 43866</strain>
    </source>
</reference>
<dbReference type="SFLD" id="SFLDS00003">
    <property type="entry name" value="Haloacid_Dehalogenase"/>
    <property type="match status" value="1"/>
</dbReference>
<dbReference type="SFLD" id="SFLDG01129">
    <property type="entry name" value="C1.5:_HAD__Beta-PGM__Phosphata"/>
    <property type="match status" value="1"/>
</dbReference>
<name>A0A561WJS6_ACTTI</name>
<dbReference type="EMBL" id="VIWY01000002">
    <property type="protein sequence ID" value="TWG24136.1"/>
    <property type="molecule type" value="Genomic_DNA"/>
</dbReference>
<dbReference type="InterPro" id="IPR023214">
    <property type="entry name" value="HAD_sf"/>
</dbReference>
<dbReference type="RefSeq" id="WP_122977302.1">
    <property type="nucleotide sequence ID" value="NZ_VIWY01000002.1"/>
</dbReference>
<evidence type="ECO:0000313" key="2">
    <source>
        <dbReference type="Proteomes" id="UP000320239"/>
    </source>
</evidence>
<dbReference type="GO" id="GO:0050308">
    <property type="term" value="F:sugar-phosphatase activity"/>
    <property type="evidence" value="ECO:0007669"/>
    <property type="project" value="TreeGrafter"/>
</dbReference>
<dbReference type="OrthoDB" id="9800058at2"/>
<protein>
    <submittedName>
        <fullName evidence="1">Sugar-phosphatase</fullName>
    </submittedName>
</protein>
<evidence type="ECO:0000313" key="1">
    <source>
        <dbReference type="EMBL" id="TWG24136.1"/>
    </source>
</evidence>
<dbReference type="InterPro" id="IPR023198">
    <property type="entry name" value="PGP-like_dom2"/>
</dbReference>
<sequence>MDLTGIRAVLLDMDGTLVESHAAVERAWRTWSAEHGVDSDAVLAVAHGAPAETTVRRFLPDAGHDAVRTAAARQLALQYDDLADVTPCLGAGELIGTLARRGLPWAVVTSADVRLATARLSAAGITPPVLVTVEDVPAGKPAPDGYLRAAAALRVPPTACLVVEDAEVGVRAGRAAGARTAGVRGVAADLTVADLAELARLL</sequence>
<dbReference type="NCBIfam" id="TIGR01509">
    <property type="entry name" value="HAD-SF-IA-v3"/>
    <property type="match status" value="1"/>
</dbReference>
<dbReference type="Gene3D" id="3.40.50.1000">
    <property type="entry name" value="HAD superfamily/HAD-like"/>
    <property type="match status" value="1"/>
</dbReference>
<dbReference type="PANTHER" id="PTHR43481">
    <property type="entry name" value="FRUCTOSE-1-PHOSPHATE PHOSPHATASE"/>
    <property type="match status" value="1"/>
</dbReference>
<dbReference type="Pfam" id="PF00702">
    <property type="entry name" value="Hydrolase"/>
    <property type="match status" value="1"/>
</dbReference>
<dbReference type="PANTHER" id="PTHR43481:SF4">
    <property type="entry name" value="GLYCEROL-1-PHOSPHATE PHOSPHOHYDROLASE 1-RELATED"/>
    <property type="match status" value="1"/>
</dbReference>